<dbReference type="InterPro" id="IPR010998">
    <property type="entry name" value="Integrase_recombinase_N"/>
</dbReference>
<evidence type="ECO:0000256" key="2">
    <source>
        <dbReference type="ARBA" id="ARBA00023125"/>
    </source>
</evidence>
<dbReference type="PROSITE" id="PS51900">
    <property type="entry name" value="CB"/>
    <property type="match status" value="1"/>
</dbReference>
<dbReference type="EMBL" id="SOPX01000002">
    <property type="protein sequence ID" value="TFB30866.1"/>
    <property type="molecule type" value="Genomic_DNA"/>
</dbReference>
<dbReference type="Pfam" id="PF13495">
    <property type="entry name" value="Phage_int_SAM_4"/>
    <property type="match status" value="1"/>
</dbReference>
<keyword evidence="2 3" id="KW-0238">DNA-binding</keyword>
<evidence type="ECO:0000313" key="5">
    <source>
        <dbReference type="EMBL" id="TFB30866.1"/>
    </source>
</evidence>
<proteinExistence type="predicted"/>
<sequence length="191" mass="22313">MERIRVTRKLNRIKDPKQKLRNFNNLCEAYKIALEGGWSPLDEHANARLRKELIGIDLNEALLLFESYHKAKGTRPKSLSTYRSTVNSFIKYHGGNKKVNTITDFEITDFLNFKEREEKWAGVTYNNCRIGLNNFFRYLKVNKYISENPVTDCETRKKCRRSPIRFLLNLISRSSWIGLIKMTNIASSLCA</sequence>
<evidence type="ECO:0000313" key="6">
    <source>
        <dbReference type="Proteomes" id="UP000297429"/>
    </source>
</evidence>
<evidence type="ECO:0000256" key="3">
    <source>
        <dbReference type="PROSITE-ProRule" id="PRU01248"/>
    </source>
</evidence>
<dbReference type="Gene3D" id="1.10.150.130">
    <property type="match status" value="1"/>
</dbReference>
<name>A0ABY2HMZ4_9SPHI</name>
<dbReference type="SUPFAM" id="SSF56349">
    <property type="entry name" value="DNA breaking-rejoining enzymes"/>
    <property type="match status" value="1"/>
</dbReference>
<keyword evidence="6" id="KW-1185">Reference proteome</keyword>
<feature type="domain" description="Core-binding (CB)" evidence="4">
    <location>
        <begin position="56"/>
        <end position="140"/>
    </location>
</feature>
<dbReference type="Proteomes" id="UP000297429">
    <property type="component" value="Unassembled WGS sequence"/>
</dbReference>
<dbReference type="InterPro" id="IPR044068">
    <property type="entry name" value="CB"/>
</dbReference>
<gene>
    <name evidence="5" type="ORF">E3V97_09520</name>
</gene>
<accession>A0ABY2HMZ4</accession>
<evidence type="ECO:0000259" key="4">
    <source>
        <dbReference type="PROSITE" id="PS51900"/>
    </source>
</evidence>
<comment type="caution">
    <text evidence="5">The sequence shown here is derived from an EMBL/GenBank/DDBJ whole genome shotgun (WGS) entry which is preliminary data.</text>
</comment>
<evidence type="ECO:0000256" key="1">
    <source>
        <dbReference type="ARBA" id="ARBA00022908"/>
    </source>
</evidence>
<dbReference type="InterPro" id="IPR004107">
    <property type="entry name" value="Integrase_SAM-like_N"/>
</dbReference>
<organism evidence="5 6">
    <name type="scientific">Pedobacter alluvionis</name>
    <dbReference type="NCBI Taxonomy" id="475253"/>
    <lineage>
        <taxon>Bacteria</taxon>
        <taxon>Pseudomonadati</taxon>
        <taxon>Bacteroidota</taxon>
        <taxon>Sphingobacteriia</taxon>
        <taxon>Sphingobacteriales</taxon>
        <taxon>Sphingobacteriaceae</taxon>
        <taxon>Pedobacter</taxon>
    </lineage>
</organism>
<reference evidence="5 6" key="1">
    <citation type="submission" date="2019-03" db="EMBL/GenBank/DDBJ databases">
        <authorList>
            <person name="He R.-H."/>
        </authorList>
    </citation>
    <scope>NUCLEOTIDE SEQUENCE [LARGE SCALE GENOMIC DNA]</scope>
    <source>
        <strain evidence="5 6">DSM 19624</strain>
    </source>
</reference>
<dbReference type="InterPro" id="IPR011010">
    <property type="entry name" value="DNA_brk_join_enz"/>
</dbReference>
<protein>
    <recommendedName>
        <fullName evidence="4">Core-binding (CB) domain-containing protein</fullName>
    </recommendedName>
</protein>
<keyword evidence="1" id="KW-0229">DNA integration</keyword>
<dbReference type="RefSeq" id="WP_121282113.1">
    <property type="nucleotide sequence ID" value="NZ_RCCK01000010.1"/>
</dbReference>